<feature type="non-terminal residue" evidence="3">
    <location>
        <position position="1"/>
    </location>
</feature>
<sequence length="356" mass="40382">PPTPHPPQPHTLTLFPLLEFIDNGNYKPALQHANKILKKTPDALIVKALKAVILERTGKSDEALQLCQEVKKAQPTDEAVLQATTTVYRELGKRAYFFLPHGWGRDASGSAIFSHVFGAVWGTQHMIRRSEGDCDRIGHSRDKKLERRKEYDDSPQPPYDDEIVAIYEAAAKKQPQNEEFGNHWFMAMVRNGDYKGQKEAALKLHKSFKGNKYLFWAIMSLGEQAKTGLTNLFYTLAERMMLKAVEEKRVVQTEELRLYLLILLAQDKHAEALAVLEGELVAKSSGDPEIRQMKVDLMMRNRKWVEVNTVCRKVLEKDKCMWVFWGGVEGVGVIVLACLLGLWADDLMTVSCEQLG</sequence>
<dbReference type="GO" id="GO:0031416">
    <property type="term" value="C:NatB complex"/>
    <property type="evidence" value="ECO:0007669"/>
    <property type="project" value="TreeGrafter"/>
</dbReference>
<dbReference type="PANTHER" id="PTHR22767">
    <property type="entry name" value="N-TERMINAL ACETYLTRANSFERASE-RELATED"/>
    <property type="match status" value="1"/>
</dbReference>
<dbReference type="Proteomes" id="UP000274822">
    <property type="component" value="Unassembled WGS sequence"/>
</dbReference>
<evidence type="ECO:0000256" key="2">
    <source>
        <dbReference type="SAM" id="Phobius"/>
    </source>
</evidence>
<name>A0A433QFF5_9FUNG</name>
<feature type="transmembrane region" description="Helical" evidence="2">
    <location>
        <begin position="322"/>
        <end position="344"/>
    </location>
</feature>
<evidence type="ECO:0000256" key="1">
    <source>
        <dbReference type="SAM" id="MobiDB-lite"/>
    </source>
</evidence>
<evidence type="ECO:0000313" key="3">
    <source>
        <dbReference type="EMBL" id="RUS28494.1"/>
    </source>
</evidence>
<feature type="non-terminal residue" evidence="3">
    <location>
        <position position="356"/>
    </location>
</feature>
<feature type="region of interest" description="Disordered" evidence="1">
    <location>
        <begin position="135"/>
        <end position="158"/>
    </location>
</feature>
<reference evidence="3 4" key="1">
    <citation type="journal article" date="2018" name="New Phytol.">
        <title>Phylogenomics of Endogonaceae and evolution of mycorrhizas within Mucoromycota.</title>
        <authorList>
            <person name="Chang Y."/>
            <person name="Desiro A."/>
            <person name="Na H."/>
            <person name="Sandor L."/>
            <person name="Lipzen A."/>
            <person name="Clum A."/>
            <person name="Barry K."/>
            <person name="Grigoriev I.V."/>
            <person name="Martin F.M."/>
            <person name="Stajich J.E."/>
            <person name="Smith M.E."/>
            <person name="Bonito G."/>
            <person name="Spatafora J.W."/>
        </authorList>
    </citation>
    <scope>NUCLEOTIDE SEQUENCE [LARGE SCALE GENOMIC DNA]</scope>
    <source>
        <strain evidence="3 4">AD002</strain>
    </source>
</reference>
<dbReference type="SUPFAM" id="SSF48452">
    <property type="entry name" value="TPR-like"/>
    <property type="match status" value="1"/>
</dbReference>
<dbReference type="PANTHER" id="PTHR22767:SF3">
    <property type="entry name" value="N-ALPHA-ACETYLTRANSFERASE 25, NATB AUXILIARY SUBUNIT"/>
    <property type="match status" value="1"/>
</dbReference>
<dbReference type="InterPro" id="IPR011990">
    <property type="entry name" value="TPR-like_helical_dom_sf"/>
</dbReference>
<keyword evidence="2" id="KW-1133">Transmembrane helix</keyword>
<organism evidence="3 4">
    <name type="scientific">Jimgerdemannia flammicorona</name>
    <dbReference type="NCBI Taxonomy" id="994334"/>
    <lineage>
        <taxon>Eukaryota</taxon>
        <taxon>Fungi</taxon>
        <taxon>Fungi incertae sedis</taxon>
        <taxon>Mucoromycota</taxon>
        <taxon>Mucoromycotina</taxon>
        <taxon>Endogonomycetes</taxon>
        <taxon>Endogonales</taxon>
        <taxon>Endogonaceae</taxon>
        <taxon>Jimgerdemannia</taxon>
    </lineage>
</organism>
<dbReference type="Pfam" id="PF14559">
    <property type="entry name" value="TPR_19"/>
    <property type="match status" value="1"/>
</dbReference>
<feature type="compositionally biased region" description="Basic and acidic residues" evidence="1">
    <location>
        <begin position="135"/>
        <end position="152"/>
    </location>
</feature>
<protein>
    <submittedName>
        <fullName evidence="3">Uncharacterized protein</fullName>
    </submittedName>
</protein>
<dbReference type="EMBL" id="RBNJ01006547">
    <property type="protein sequence ID" value="RUS28494.1"/>
    <property type="molecule type" value="Genomic_DNA"/>
</dbReference>
<keyword evidence="2" id="KW-0472">Membrane</keyword>
<comment type="caution">
    <text evidence="3">The sequence shown here is derived from an EMBL/GenBank/DDBJ whole genome shotgun (WGS) entry which is preliminary data.</text>
</comment>
<keyword evidence="4" id="KW-1185">Reference proteome</keyword>
<proteinExistence type="predicted"/>
<evidence type="ECO:0000313" key="4">
    <source>
        <dbReference type="Proteomes" id="UP000274822"/>
    </source>
</evidence>
<dbReference type="Gene3D" id="1.25.40.1040">
    <property type="match status" value="2"/>
</dbReference>
<keyword evidence="2" id="KW-0812">Transmembrane</keyword>
<dbReference type="AlphaFoldDB" id="A0A433QFF5"/>
<gene>
    <name evidence="3" type="ORF">BC938DRAFT_481812</name>
</gene>
<accession>A0A433QFF5</accession>